<evidence type="ECO:0000313" key="2">
    <source>
        <dbReference type="EMBL" id="JAH19670.1"/>
    </source>
</evidence>
<evidence type="ECO:0000256" key="1">
    <source>
        <dbReference type="SAM" id="SignalP"/>
    </source>
</evidence>
<accession>A0A0E9QTR4</accession>
<name>A0A0E9QTR4_ANGAN</name>
<feature type="signal peptide" evidence="1">
    <location>
        <begin position="1"/>
        <end position="27"/>
    </location>
</feature>
<dbReference type="AlphaFoldDB" id="A0A0E9QTR4"/>
<proteinExistence type="predicted"/>
<feature type="chain" id="PRO_5002432020" evidence="1">
    <location>
        <begin position="28"/>
        <end position="46"/>
    </location>
</feature>
<reference evidence="2" key="1">
    <citation type="submission" date="2014-11" db="EMBL/GenBank/DDBJ databases">
        <authorList>
            <person name="Amaro Gonzalez C."/>
        </authorList>
    </citation>
    <scope>NUCLEOTIDE SEQUENCE</scope>
</reference>
<protein>
    <submittedName>
        <fullName evidence="2">Uncharacterized protein</fullName>
    </submittedName>
</protein>
<sequence>MLSTASFNSSRLLIMLWVLFHRMGMSCSKHLSGSPSSSTSNIARSC</sequence>
<dbReference type="EMBL" id="GBXM01088907">
    <property type="protein sequence ID" value="JAH19670.1"/>
    <property type="molecule type" value="Transcribed_RNA"/>
</dbReference>
<organism evidence="2">
    <name type="scientific">Anguilla anguilla</name>
    <name type="common">European freshwater eel</name>
    <name type="synonym">Muraena anguilla</name>
    <dbReference type="NCBI Taxonomy" id="7936"/>
    <lineage>
        <taxon>Eukaryota</taxon>
        <taxon>Metazoa</taxon>
        <taxon>Chordata</taxon>
        <taxon>Craniata</taxon>
        <taxon>Vertebrata</taxon>
        <taxon>Euteleostomi</taxon>
        <taxon>Actinopterygii</taxon>
        <taxon>Neopterygii</taxon>
        <taxon>Teleostei</taxon>
        <taxon>Anguilliformes</taxon>
        <taxon>Anguillidae</taxon>
        <taxon>Anguilla</taxon>
    </lineage>
</organism>
<keyword evidence="1" id="KW-0732">Signal</keyword>
<reference evidence="2" key="2">
    <citation type="journal article" date="2015" name="Fish Shellfish Immunol.">
        <title>Early steps in the European eel (Anguilla anguilla)-Vibrio vulnificus interaction in the gills: Role of the RtxA13 toxin.</title>
        <authorList>
            <person name="Callol A."/>
            <person name="Pajuelo D."/>
            <person name="Ebbesson L."/>
            <person name="Teles M."/>
            <person name="MacKenzie S."/>
            <person name="Amaro C."/>
        </authorList>
    </citation>
    <scope>NUCLEOTIDE SEQUENCE</scope>
</reference>